<gene>
    <name evidence="6" type="primary">nfi_2</name>
    <name evidence="6" type="ORF">SDC9_111824</name>
</gene>
<keyword evidence="5 6" id="KW-0378">Hydrolase</keyword>
<protein>
    <submittedName>
        <fullName evidence="6">Endonuclease V</fullName>
        <ecNumber evidence="6">3.1.21.7</ecNumber>
    </submittedName>
</protein>
<evidence type="ECO:0000256" key="5">
    <source>
        <dbReference type="ARBA" id="ARBA00022801"/>
    </source>
</evidence>
<evidence type="ECO:0000313" key="6">
    <source>
        <dbReference type="EMBL" id="MPM64933.1"/>
    </source>
</evidence>
<dbReference type="PANTHER" id="PTHR28511:SF1">
    <property type="entry name" value="ENDONUCLEASE V"/>
    <property type="match status" value="1"/>
</dbReference>
<accession>A0A645BNW7</accession>
<reference evidence="6" key="1">
    <citation type="submission" date="2019-08" db="EMBL/GenBank/DDBJ databases">
        <authorList>
            <person name="Kucharzyk K."/>
            <person name="Murdoch R.W."/>
            <person name="Higgins S."/>
            <person name="Loffler F."/>
        </authorList>
    </citation>
    <scope>NUCLEOTIDE SEQUENCE</scope>
</reference>
<dbReference type="Gene3D" id="3.30.2170.10">
    <property type="entry name" value="archaeoglobus fulgidus dsm 4304 superfamily"/>
    <property type="match status" value="1"/>
</dbReference>
<dbReference type="GO" id="GO:0003727">
    <property type="term" value="F:single-stranded RNA binding"/>
    <property type="evidence" value="ECO:0007669"/>
    <property type="project" value="TreeGrafter"/>
</dbReference>
<dbReference type="GO" id="GO:0006281">
    <property type="term" value="P:DNA repair"/>
    <property type="evidence" value="ECO:0007669"/>
    <property type="project" value="InterPro"/>
</dbReference>
<comment type="subcellular location">
    <subcellularLocation>
        <location evidence="1">Cytoplasm</location>
    </subcellularLocation>
</comment>
<name>A0A645BNW7_9ZZZZ</name>
<keyword evidence="4 6" id="KW-0255">Endonuclease</keyword>
<organism evidence="6">
    <name type="scientific">bioreactor metagenome</name>
    <dbReference type="NCBI Taxonomy" id="1076179"/>
    <lineage>
        <taxon>unclassified sequences</taxon>
        <taxon>metagenomes</taxon>
        <taxon>ecological metagenomes</taxon>
    </lineage>
</organism>
<dbReference type="NCBIfam" id="NF008629">
    <property type="entry name" value="PRK11617.1"/>
    <property type="match status" value="1"/>
</dbReference>
<evidence type="ECO:0000256" key="2">
    <source>
        <dbReference type="ARBA" id="ARBA00022490"/>
    </source>
</evidence>
<evidence type="ECO:0000256" key="1">
    <source>
        <dbReference type="ARBA" id="ARBA00004496"/>
    </source>
</evidence>
<evidence type="ECO:0000256" key="3">
    <source>
        <dbReference type="ARBA" id="ARBA00022722"/>
    </source>
</evidence>
<evidence type="ECO:0000256" key="4">
    <source>
        <dbReference type="ARBA" id="ARBA00022759"/>
    </source>
</evidence>
<dbReference type="InterPro" id="IPR007581">
    <property type="entry name" value="Endonuclease-V"/>
</dbReference>
<dbReference type="CDD" id="cd06559">
    <property type="entry name" value="Endonuclease_V"/>
    <property type="match status" value="1"/>
</dbReference>
<dbReference type="EC" id="3.1.21.7" evidence="6"/>
<proteinExistence type="inferred from homology"/>
<dbReference type="HAMAP" id="MF_00801">
    <property type="entry name" value="Endonuclease_5"/>
    <property type="match status" value="1"/>
</dbReference>
<keyword evidence="3" id="KW-0540">Nuclease</keyword>
<dbReference type="PANTHER" id="PTHR28511">
    <property type="entry name" value="ENDONUCLEASE V"/>
    <property type="match status" value="1"/>
</dbReference>
<sequence>MEFKIPPSYKEAIAEQRNIASNVYVNDEDFPLKIVAGTDVAYSKKGKNAWAIAGIVVMEWGSFRPIEHVHAVYPVSFPYLTGLLSYRELPALLEAYKKLKSKPNFWMVDGAGIAHPRKIGLASHFGVITNSVTIGVAKSRLIGEYCEPREEKGSFSSLVFNEERVGVVLRSRTAVKPLFISPGHKISIEKAMRLVLEACIRYRLPEPTRAAHNYVTEVRRKFIEKGGEVL</sequence>
<comment type="caution">
    <text evidence="6">The sequence shown here is derived from an EMBL/GenBank/DDBJ whole genome shotgun (WGS) entry which is preliminary data.</text>
</comment>
<dbReference type="GO" id="GO:0016891">
    <property type="term" value="F:RNA endonuclease activity producing 5'-phosphomonoesters, hydrolytic mechanism"/>
    <property type="evidence" value="ECO:0007669"/>
    <property type="project" value="TreeGrafter"/>
</dbReference>
<dbReference type="Pfam" id="PF04493">
    <property type="entry name" value="Endonuclease_5"/>
    <property type="match status" value="1"/>
</dbReference>
<dbReference type="AlphaFoldDB" id="A0A645BNW7"/>
<dbReference type="GO" id="GO:0043737">
    <property type="term" value="F:deoxyribonuclease V activity"/>
    <property type="evidence" value="ECO:0007669"/>
    <property type="project" value="UniProtKB-EC"/>
</dbReference>
<dbReference type="EMBL" id="VSSQ01020236">
    <property type="protein sequence ID" value="MPM64933.1"/>
    <property type="molecule type" value="Genomic_DNA"/>
</dbReference>
<dbReference type="GO" id="GO:0005737">
    <property type="term" value="C:cytoplasm"/>
    <property type="evidence" value="ECO:0007669"/>
    <property type="project" value="UniProtKB-SubCell"/>
</dbReference>
<keyword evidence="2" id="KW-0963">Cytoplasm</keyword>